<dbReference type="PANTHER" id="PTHR30417:SF1">
    <property type="entry name" value="N-ACETYLMURAMOYL-L-ALANINE AMIDASE AMID"/>
    <property type="match status" value="1"/>
</dbReference>
<keyword evidence="11" id="KW-1185">Reference proteome</keyword>
<feature type="domain" description="N-acetylmuramoyl-L-alanine amidase" evidence="7">
    <location>
        <begin position="21"/>
        <end position="163"/>
    </location>
</feature>
<sequence length="259" mass="28780">MRRAWLLLACALLAGCAGGVDRSITASGQSSRVRYIVLHYTSADDAESLRLLSRGEVSAHYLVSARPDTRVYQLVDESRAAWHAGSSRWFEQSSLNFTSIGIEIVNPGWQDQPDGGKRYAPYAPAQITALTRLLRDIAERHGIRPENIVGHSDIAPQRKLDPGPDFPWRALAQAGIGRWYDEAAAAERMPRLQTEGLPDVAWFQAELARLGYDAPRHGQLDRATRNVLAAFQMHYRPARHDGEPDAETAAIMQSMQARP</sequence>
<keyword evidence="6" id="KW-0732">Signal</keyword>
<evidence type="ECO:0000313" key="11">
    <source>
        <dbReference type="Proteomes" id="UP000092950"/>
    </source>
</evidence>
<evidence type="ECO:0000259" key="7">
    <source>
        <dbReference type="SMART" id="SM00644"/>
    </source>
</evidence>
<keyword evidence="5" id="KW-0961">Cell wall biogenesis/degradation</keyword>
<dbReference type="InterPro" id="IPR051206">
    <property type="entry name" value="NAMLAA_amidase_2"/>
</dbReference>
<reference evidence="8 11" key="2">
    <citation type="submission" date="2016-07" db="EMBL/GenBank/DDBJ databases">
        <title>Complete genome sequences of Bordetella pseudohinzii.</title>
        <authorList>
            <person name="Spilker T."/>
            <person name="Darrah R."/>
            <person name="LiPuma J.J."/>
        </authorList>
    </citation>
    <scope>NUCLEOTIDE SEQUENCE [LARGE SCALE GENOMIC DNA]</scope>
    <source>
        <strain evidence="8 11">HI4681</strain>
    </source>
</reference>
<dbReference type="Pfam" id="PF01471">
    <property type="entry name" value="PG_binding_1"/>
    <property type="match status" value="1"/>
</dbReference>
<accession>A0A0J6C947</accession>
<evidence type="ECO:0000256" key="5">
    <source>
        <dbReference type="ARBA" id="ARBA00023316"/>
    </source>
</evidence>
<dbReference type="FunFam" id="3.40.80.10:FF:000003">
    <property type="entry name" value="N-acetylmuramoyl-L-alanine amidase"/>
    <property type="match status" value="1"/>
</dbReference>
<dbReference type="GO" id="GO:0009254">
    <property type="term" value="P:peptidoglycan turnover"/>
    <property type="evidence" value="ECO:0007669"/>
    <property type="project" value="TreeGrafter"/>
</dbReference>
<evidence type="ECO:0000256" key="2">
    <source>
        <dbReference type="ARBA" id="ARBA00007553"/>
    </source>
</evidence>
<evidence type="ECO:0000256" key="4">
    <source>
        <dbReference type="ARBA" id="ARBA00022801"/>
    </source>
</evidence>
<protein>
    <recommendedName>
        <fullName evidence="3">N-acetylmuramoyl-L-alanine amidase</fullName>
        <ecNumber evidence="3">3.5.1.28</ecNumber>
    </recommendedName>
</protein>
<dbReference type="Proteomes" id="UP000053096">
    <property type="component" value="Unassembled WGS sequence"/>
</dbReference>
<dbReference type="CDD" id="cd06583">
    <property type="entry name" value="PGRP"/>
    <property type="match status" value="1"/>
</dbReference>
<dbReference type="GO" id="GO:0009253">
    <property type="term" value="P:peptidoglycan catabolic process"/>
    <property type="evidence" value="ECO:0007669"/>
    <property type="project" value="InterPro"/>
</dbReference>
<gene>
    <name evidence="9" type="primary">amiD</name>
    <name evidence="8" type="ORF">BBN53_05910</name>
    <name evidence="9" type="ORF">ERS370011_02526</name>
</gene>
<reference evidence="9 10" key="1">
    <citation type="submission" date="2015-09" db="EMBL/GenBank/DDBJ databases">
        <authorList>
            <person name="Jackson K.R."/>
            <person name="Lunt B.L."/>
            <person name="Fisher J.N.B."/>
            <person name="Gardner A.V."/>
            <person name="Bailey M.E."/>
            <person name="Deus L.M."/>
            <person name="Earl A.S."/>
            <person name="Gibby P.D."/>
            <person name="Hartmann K.A."/>
            <person name="Liu J.E."/>
            <person name="Manci A.M."/>
            <person name="Nielsen D.A."/>
            <person name="Solomon M.B."/>
            <person name="Breakwell D.P."/>
            <person name="Burnett S.H."/>
            <person name="Grose J.H."/>
        </authorList>
    </citation>
    <scope>NUCLEOTIDE SEQUENCE [LARGE SCALE GENOMIC DNA]</scope>
    <source>
        <strain evidence="9 10">2789STDY5608636</strain>
    </source>
</reference>
<feature type="signal peptide" evidence="6">
    <location>
        <begin position="1"/>
        <end position="19"/>
    </location>
</feature>
<name>A0A0J6C947_9BORD</name>
<comment type="catalytic activity">
    <reaction evidence="1">
        <text>Hydrolyzes the link between N-acetylmuramoyl residues and L-amino acid residues in certain cell-wall glycopeptides.</text>
        <dbReference type="EC" id="3.5.1.28"/>
    </reaction>
</comment>
<dbReference type="OrthoDB" id="9794842at2"/>
<dbReference type="KEGG" id="bpdz:BBN53_05910"/>
<dbReference type="GO" id="GO:0019867">
    <property type="term" value="C:outer membrane"/>
    <property type="evidence" value="ECO:0007669"/>
    <property type="project" value="TreeGrafter"/>
</dbReference>
<evidence type="ECO:0000256" key="6">
    <source>
        <dbReference type="SAM" id="SignalP"/>
    </source>
</evidence>
<dbReference type="InterPro" id="IPR002502">
    <property type="entry name" value="Amidase_domain"/>
</dbReference>
<dbReference type="Gene3D" id="1.10.101.10">
    <property type="entry name" value="PGBD-like superfamily/PGBD"/>
    <property type="match status" value="1"/>
</dbReference>
<keyword evidence="4 9" id="KW-0378">Hydrolase</keyword>
<evidence type="ECO:0000256" key="3">
    <source>
        <dbReference type="ARBA" id="ARBA00011901"/>
    </source>
</evidence>
<dbReference type="AlphaFoldDB" id="A0A0J6C947"/>
<dbReference type="InterPro" id="IPR036366">
    <property type="entry name" value="PGBDSf"/>
</dbReference>
<dbReference type="SMART" id="SM00644">
    <property type="entry name" value="Ami_2"/>
    <property type="match status" value="1"/>
</dbReference>
<dbReference type="Gene3D" id="3.40.80.10">
    <property type="entry name" value="Peptidoglycan recognition protein-like"/>
    <property type="match status" value="1"/>
</dbReference>
<evidence type="ECO:0000313" key="10">
    <source>
        <dbReference type="Proteomes" id="UP000053096"/>
    </source>
</evidence>
<accession>A0A0M7FU73</accession>
<dbReference type="Proteomes" id="UP000092950">
    <property type="component" value="Chromosome"/>
</dbReference>
<dbReference type="EMBL" id="CYTV01000006">
    <property type="protein sequence ID" value="CUI84933.1"/>
    <property type="molecule type" value="Genomic_DNA"/>
</dbReference>
<evidence type="ECO:0000313" key="8">
    <source>
        <dbReference type="EMBL" id="ANY15470.1"/>
    </source>
</evidence>
<dbReference type="PROSITE" id="PS51257">
    <property type="entry name" value="PROKAR_LIPOPROTEIN"/>
    <property type="match status" value="1"/>
</dbReference>
<dbReference type="InterPro" id="IPR036365">
    <property type="entry name" value="PGBD-like_sf"/>
</dbReference>
<dbReference type="Pfam" id="PF01510">
    <property type="entry name" value="Amidase_2"/>
    <property type="match status" value="1"/>
</dbReference>
<dbReference type="EC" id="3.5.1.28" evidence="3"/>
<dbReference type="EMBL" id="CP016440">
    <property type="protein sequence ID" value="ANY15470.1"/>
    <property type="molecule type" value="Genomic_DNA"/>
</dbReference>
<dbReference type="RefSeq" id="WP_043212614.1">
    <property type="nucleotide sequence ID" value="NZ_CAJGUP010000038.1"/>
</dbReference>
<dbReference type="GO" id="GO:0071555">
    <property type="term" value="P:cell wall organization"/>
    <property type="evidence" value="ECO:0007669"/>
    <property type="project" value="UniProtKB-KW"/>
</dbReference>
<comment type="similarity">
    <text evidence="2">Belongs to the N-acetylmuramoyl-L-alanine amidase 2 family.</text>
</comment>
<feature type="chain" id="PRO_5005268925" description="N-acetylmuramoyl-L-alanine amidase" evidence="6">
    <location>
        <begin position="20"/>
        <end position="259"/>
    </location>
</feature>
<dbReference type="SUPFAM" id="SSF47090">
    <property type="entry name" value="PGBD-like"/>
    <property type="match status" value="1"/>
</dbReference>
<evidence type="ECO:0000313" key="9">
    <source>
        <dbReference type="EMBL" id="CUI84933.1"/>
    </source>
</evidence>
<dbReference type="SUPFAM" id="SSF55846">
    <property type="entry name" value="N-acetylmuramoyl-L-alanine amidase-like"/>
    <property type="match status" value="1"/>
</dbReference>
<dbReference type="InterPro" id="IPR036505">
    <property type="entry name" value="Amidase/PGRP_sf"/>
</dbReference>
<dbReference type="PANTHER" id="PTHR30417">
    <property type="entry name" value="N-ACETYLMURAMOYL-L-ALANINE AMIDASE AMID"/>
    <property type="match status" value="1"/>
</dbReference>
<dbReference type="InterPro" id="IPR002477">
    <property type="entry name" value="Peptidoglycan-bd-like"/>
</dbReference>
<proteinExistence type="inferred from homology"/>
<organism evidence="9 10">
    <name type="scientific">Bordetella pseudohinzii</name>
    <dbReference type="NCBI Taxonomy" id="1331258"/>
    <lineage>
        <taxon>Bacteria</taxon>
        <taxon>Pseudomonadati</taxon>
        <taxon>Pseudomonadota</taxon>
        <taxon>Betaproteobacteria</taxon>
        <taxon>Burkholderiales</taxon>
        <taxon>Alcaligenaceae</taxon>
        <taxon>Bordetella</taxon>
    </lineage>
</organism>
<dbReference type="GO" id="GO:0008745">
    <property type="term" value="F:N-acetylmuramoyl-L-alanine amidase activity"/>
    <property type="evidence" value="ECO:0007669"/>
    <property type="project" value="UniProtKB-EC"/>
</dbReference>
<evidence type="ECO:0000256" key="1">
    <source>
        <dbReference type="ARBA" id="ARBA00001561"/>
    </source>
</evidence>